<evidence type="ECO:0000256" key="5">
    <source>
        <dbReference type="ARBA" id="ARBA00022692"/>
    </source>
</evidence>
<feature type="transmembrane region" description="Helical" evidence="8">
    <location>
        <begin position="120"/>
        <end position="137"/>
    </location>
</feature>
<name>A0A645B0J4_9ZZZZ</name>
<feature type="transmembrane region" description="Helical" evidence="8">
    <location>
        <begin position="157"/>
        <end position="183"/>
    </location>
</feature>
<organism evidence="9">
    <name type="scientific">bioreactor metagenome</name>
    <dbReference type="NCBI Taxonomy" id="1076179"/>
    <lineage>
        <taxon>unclassified sequences</taxon>
        <taxon>metagenomes</taxon>
        <taxon>ecological metagenomes</taxon>
    </lineage>
</organism>
<evidence type="ECO:0000256" key="6">
    <source>
        <dbReference type="ARBA" id="ARBA00022989"/>
    </source>
</evidence>
<gene>
    <name evidence="9" type="ORF">SDC9_104900</name>
</gene>
<dbReference type="PANTHER" id="PTHR21716:SF53">
    <property type="entry name" value="PERMEASE PERM-RELATED"/>
    <property type="match status" value="1"/>
</dbReference>
<evidence type="ECO:0000256" key="4">
    <source>
        <dbReference type="ARBA" id="ARBA00022475"/>
    </source>
</evidence>
<evidence type="ECO:0008006" key="10">
    <source>
        <dbReference type="Google" id="ProtNLM"/>
    </source>
</evidence>
<dbReference type="AlphaFoldDB" id="A0A645B0J4"/>
<reference evidence="9" key="1">
    <citation type="submission" date="2019-08" db="EMBL/GenBank/DDBJ databases">
        <authorList>
            <person name="Kucharzyk K."/>
            <person name="Murdoch R.W."/>
            <person name="Higgins S."/>
            <person name="Loffler F."/>
        </authorList>
    </citation>
    <scope>NUCLEOTIDE SEQUENCE</scope>
</reference>
<sequence length="204" mass="22747">MGVASVLFITFFFLKDKKMFTTILKRAIPDSQEEKILNSIDKINHLLGRYFLGLICQISILFVIYLVVLLIFGVQNAFIIAFITALLNIIPYIGPLIAMVMVIVLTMLGMLSPEMQGEMFSTTLYVAIGYTIAQVIDNNVTSPLIFSNSVKSHPLEIFMVVLAGGMLFGITGMIVAIPMYTILKIIAKEFYPNNPVVRILTKDL</sequence>
<comment type="subcellular location">
    <subcellularLocation>
        <location evidence="1">Cell membrane</location>
        <topology evidence="1">Multi-pass membrane protein</topology>
    </subcellularLocation>
</comment>
<feature type="transmembrane region" description="Helical" evidence="8">
    <location>
        <begin position="78"/>
        <end position="108"/>
    </location>
</feature>
<proteinExistence type="inferred from homology"/>
<keyword evidence="7 8" id="KW-0472">Membrane</keyword>
<protein>
    <recommendedName>
        <fullName evidence="10">Transport protein YhhT</fullName>
    </recommendedName>
</protein>
<evidence type="ECO:0000313" key="9">
    <source>
        <dbReference type="EMBL" id="MPM58071.1"/>
    </source>
</evidence>
<evidence type="ECO:0000256" key="8">
    <source>
        <dbReference type="SAM" id="Phobius"/>
    </source>
</evidence>
<comment type="caution">
    <text evidence="9">The sequence shown here is derived from an EMBL/GenBank/DDBJ whole genome shotgun (WGS) entry which is preliminary data.</text>
</comment>
<dbReference type="GO" id="GO:0005886">
    <property type="term" value="C:plasma membrane"/>
    <property type="evidence" value="ECO:0007669"/>
    <property type="project" value="UniProtKB-SubCell"/>
</dbReference>
<evidence type="ECO:0000256" key="1">
    <source>
        <dbReference type="ARBA" id="ARBA00004651"/>
    </source>
</evidence>
<keyword evidence="4" id="KW-1003">Cell membrane</keyword>
<comment type="similarity">
    <text evidence="2">Belongs to the autoinducer-2 exporter (AI-2E) (TC 2.A.86) family.</text>
</comment>
<dbReference type="Pfam" id="PF01594">
    <property type="entry name" value="AI-2E_transport"/>
    <property type="match status" value="1"/>
</dbReference>
<evidence type="ECO:0000256" key="2">
    <source>
        <dbReference type="ARBA" id="ARBA00009773"/>
    </source>
</evidence>
<feature type="transmembrane region" description="Helical" evidence="8">
    <location>
        <begin position="50"/>
        <end position="72"/>
    </location>
</feature>
<dbReference type="PANTHER" id="PTHR21716">
    <property type="entry name" value="TRANSMEMBRANE PROTEIN"/>
    <property type="match status" value="1"/>
</dbReference>
<evidence type="ECO:0000256" key="3">
    <source>
        <dbReference type="ARBA" id="ARBA00022448"/>
    </source>
</evidence>
<keyword evidence="3" id="KW-0813">Transport</keyword>
<keyword evidence="5 8" id="KW-0812">Transmembrane</keyword>
<accession>A0A645B0J4</accession>
<keyword evidence="6 8" id="KW-1133">Transmembrane helix</keyword>
<evidence type="ECO:0000256" key="7">
    <source>
        <dbReference type="ARBA" id="ARBA00023136"/>
    </source>
</evidence>
<dbReference type="EMBL" id="VSSQ01016583">
    <property type="protein sequence ID" value="MPM58071.1"/>
    <property type="molecule type" value="Genomic_DNA"/>
</dbReference>
<dbReference type="InterPro" id="IPR002549">
    <property type="entry name" value="AI-2E-like"/>
</dbReference>